<sequence length="81" mass="9320">FVEDISEQSDSGEDSWINDDDNKDSMIPKLKNPKKHHGRGQLLGTKRLKSSHENQEVKIKHQCRCKKCGNTGHYQKNCKVN</sequence>
<feature type="domain" description="CCHC-type" evidence="3">
    <location>
        <begin position="64"/>
        <end position="79"/>
    </location>
</feature>
<dbReference type="GO" id="GO:0003676">
    <property type="term" value="F:nucleic acid binding"/>
    <property type="evidence" value="ECO:0007669"/>
    <property type="project" value="InterPro"/>
</dbReference>
<feature type="region of interest" description="Disordered" evidence="2">
    <location>
        <begin position="1"/>
        <end position="53"/>
    </location>
</feature>
<dbReference type="AlphaFoldDB" id="A0A9N9HV77"/>
<accession>A0A9N9HV77</accession>
<keyword evidence="1" id="KW-0862">Zinc</keyword>
<gene>
    <name evidence="4" type="ORF">DERYTH_LOCUS13354</name>
</gene>
<comment type="caution">
    <text evidence="4">The sequence shown here is derived from an EMBL/GenBank/DDBJ whole genome shotgun (WGS) entry which is preliminary data.</text>
</comment>
<keyword evidence="1" id="KW-0863">Zinc-finger</keyword>
<feature type="non-terminal residue" evidence="4">
    <location>
        <position position="1"/>
    </location>
</feature>
<reference evidence="4" key="1">
    <citation type="submission" date="2021-06" db="EMBL/GenBank/DDBJ databases">
        <authorList>
            <person name="Kallberg Y."/>
            <person name="Tangrot J."/>
            <person name="Rosling A."/>
        </authorList>
    </citation>
    <scope>NUCLEOTIDE SEQUENCE</scope>
    <source>
        <strain evidence="4">MA453B</strain>
    </source>
</reference>
<evidence type="ECO:0000313" key="4">
    <source>
        <dbReference type="EMBL" id="CAG8707119.1"/>
    </source>
</evidence>
<evidence type="ECO:0000313" key="5">
    <source>
        <dbReference type="Proteomes" id="UP000789405"/>
    </source>
</evidence>
<dbReference type="GO" id="GO:0008270">
    <property type="term" value="F:zinc ion binding"/>
    <property type="evidence" value="ECO:0007669"/>
    <property type="project" value="UniProtKB-KW"/>
</dbReference>
<keyword evidence="1" id="KW-0479">Metal-binding</keyword>
<organism evidence="4 5">
    <name type="scientific">Dentiscutata erythropus</name>
    <dbReference type="NCBI Taxonomy" id="1348616"/>
    <lineage>
        <taxon>Eukaryota</taxon>
        <taxon>Fungi</taxon>
        <taxon>Fungi incertae sedis</taxon>
        <taxon>Mucoromycota</taxon>
        <taxon>Glomeromycotina</taxon>
        <taxon>Glomeromycetes</taxon>
        <taxon>Diversisporales</taxon>
        <taxon>Gigasporaceae</taxon>
        <taxon>Dentiscutata</taxon>
    </lineage>
</organism>
<feature type="compositionally biased region" description="Acidic residues" evidence="2">
    <location>
        <begin position="1"/>
        <end position="22"/>
    </location>
</feature>
<dbReference type="EMBL" id="CAJVPY010009307">
    <property type="protein sequence ID" value="CAG8707119.1"/>
    <property type="molecule type" value="Genomic_DNA"/>
</dbReference>
<evidence type="ECO:0000256" key="2">
    <source>
        <dbReference type="SAM" id="MobiDB-lite"/>
    </source>
</evidence>
<keyword evidence="5" id="KW-1185">Reference proteome</keyword>
<evidence type="ECO:0000256" key="1">
    <source>
        <dbReference type="PROSITE-ProRule" id="PRU00047"/>
    </source>
</evidence>
<name>A0A9N9HV77_9GLOM</name>
<dbReference type="Proteomes" id="UP000789405">
    <property type="component" value="Unassembled WGS sequence"/>
</dbReference>
<evidence type="ECO:0000259" key="3">
    <source>
        <dbReference type="PROSITE" id="PS50158"/>
    </source>
</evidence>
<dbReference type="InterPro" id="IPR001878">
    <property type="entry name" value="Znf_CCHC"/>
</dbReference>
<proteinExistence type="predicted"/>
<protein>
    <submittedName>
        <fullName evidence="4">13316_t:CDS:1</fullName>
    </submittedName>
</protein>
<dbReference type="PROSITE" id="PS50158">
    <property type="entry name" value="ZF_CCHC"/>
    <property type="match status" value="1"/>
</dbReference>
<dbReference type="OrthoDB" id="2430002at2759"/>